<dbReference type="PANTHER" id="PTHR42718:SF9">
    <property type="entry name" value="MAJOR FACILITATOR SUPERFAMILY MULTIDRUG TRANSPORTER MFSC"/>
    <property type="match status" value="1"/>
</dbReference>
<dbReference type="Pfam" id="PF07690">
    <property type="entry name" value="MFS_1"/>
    <property type="match status" value="1"/>
</dbReference>
<feature type="transmembrane region" description="Helical" evidence="6">
    <location>
        <begin position="106"/>
        <end position="130"/>
    </location>
</feature>
<dbReference type="PROSITE" id="PS00216">
    <property type="entry name" value="SUGAR_TRANSPORT_1"/>
    <property type="match status" value="1"/>
</dbReference>
<dbReference type="Proteomes" id="UP001055658">
    <property type="component" value="Chromosome"/>
</dbReference>
<feature type="transmembrane region" description="Helical" evidence="6">
    <location>
        <begin position="12"/>
        <end position="33"/>
    </location>
</feature>
<dbReference type="CDD" id="cd17321">
    <property type="entry name" value="MFS_MMR_MDR_like"/>
    <property type="match status" value="1"/>
</dbReference>
<gene>
    <name evidence="8" type="ORF">MJO52_13360</name>
</gene>
<keyword evidence="2" id="KW-0813">Transport</keyword>
<feature type="transmembrane region" description="Helical" evidence="6">
    <location>
        <begin position="434"/>
        <end position="454"/>
    </location>
</feature>
<feature type="transmembrane region" description="Helical" evidence="6">
    <location>
        <begin position="232"/>
        <end position="250"/>
    </location>
</feature>
<dbReference type="InterPro" id="IPR020846">
    <property type="entry name" value="MFS_dom"/>
</dbReference>
<feature type="transmembrane region" description="Helical" evidence="6">
    <location>
        <begin position="303"/>
        <end position="323"/>
    </location>
</feature>
<name>A0ABY4V722_9GAMM</name>
<accession>A0ABY4V722</accession>
<dbReference type="InterPro" id="IPR005829">
    <property type="entry name" value="Sugar_transporter_CS"/>
</dbReference>
<evidence type="ECO:0000256" key="3">
    <source>
        <dbReference type="ARBA" id="ARBA00022692"/>
    </source>
</evidence>
<organism evidence="8 9">
    <name type="scientific">Microbulbifer variabilis</name>
    <dbReference type="NCBI Taxonomy" id="266805"/>
    <lineage>
        <taxon>Bacteria</taxon>
        <taxon>Pseudomonadati</taxon>
        <taxon>Pseudomonadota</taxon>
        <taxon>Gammaproteobacteria</taxon>
        <taxon>Cellvibrionales</taxon>
        <taxon>Microbulbiferaceae</taxon>
        <taxon>Microbulbifer</taxon>
    </lineage>
</organism>
<feature type="transmembrane region" description="Helical" evidence="6">
    <location>
        <begin position="335"/>
        <end position="355"/>
    </location>
</feature>
<keyword evidence="5 6" id="KW-0472">Membrane</keyword>
<keyword evidence="4 6" id="KW-1133">Transmembrane helix</keyword>
<feature type="transmembrane region" description="Helical" evidence="6">
    <location>
        <begin position="80"/>
        <end position="100"/>
    </location>
</feature>
<feature type="transmembrane region" description="Helical" evidence="6">
    <location>
        <begin position="201"/>
        <end position="220"/>
    </location>
</feature>
<evidence type="ECO:0000259" key="7">
    <source>
        <dbReference type="PROSITE" id="PS50850"/>
    </source>
</evidence>
<feature type="transmembrane region" description="Helical" evidence="6">
    <location>
        <begin position="142"/>
        <end position="161"/>
    </location>
</feature>
<dbReference type="PANTHER" id="PTHR42718">
    <property type="entry name" value="MAJOR FACILITATOR SUPERFAMILY MULTIDRUG TRANSPORTER MFSC"/>
    <property type="match status" value="1"/>
</dbReference>
<evidence type="ECO:0000256" key="1">
    <source>
        <dbReference type="ARBA" id="ARBA00004141"/>
    </source>
</evidence>
<dbReference type="Gene3D" id="1.20.1720.10">
    <property type="entry name" value="Multidrug resistance protein D"/>
    <property type="match status" value="1"/>
</dbReference>
<feature type="transmembrane region" description="Helical" evidence="6">
    <location>
        <begin position="401"/>
        <end position="422"/>
    </location>
</feature>
<dbReference type="InterPro" id="IPR011701">
    <property type="entry name" value="MFS"/>
</dbReference>
<evidence type="ECO:0000256" key="4">
    <source>
        <dbReference type="ARBA" id="ARBA00022989"/>
    </source>
</evidence>
<evidence type="ECO:0000313" key="9">
    <source>
        <dbReference type="Proteomes" id="UP001055658"/>
    </source>
</evidence>
<dbReference type="InterPro" id="IPR036259">
    <property type="entry name" value="MFS_trans_sf"/>
</dbReference>
<dbReference type="PROSITE" id="PS50850">
    <property type="entry name" value="MFS"/>
    <property type="match status" value="1"/>
</dbReference>
<feature type="transmembrane region" description="Helical" evidence="6">
    <location>
        <begin position="367"/>
        <end position="389"/>
    </location>
</feature>
<dbReference type="SUPFAM" id="SSF103473">
    <property type="entry name" value="MFS general substrate transporter"/>
    <property type="match status" value="1"/>
</dbReference>
<sequence>MPALNSTLGKEQYLGLAALSVAVFLVANDFTAFAPALPAIESEFNVDITTSQWIINGYALVFGVLIITGGRLADLYGRRGVFFCGTLIFIFFSILGGLAVNANMLLISRALMAVGAALMWPSILGMTYNLMPDDRSGQAGGLIMAVCAFANAVGPVLGGILADLLSWRWIFLINIPIASIALFVCWKVVPFTPPEQTEEKIDYPGVATLSISLFGLLFALDISGQIGFKHPLVIVLLTIFLVFICLFSVIECRIGRTALVPGDVIGNKKFLSVSVVTLLVAVLYFSALLYIPQFLTKTQGYSAMQSGMSLIPLMVVSGIFAYISGRFYELIGPRWLAGAGTLCMCVGMFMLSHLSDNTGFISLLPGMMMLGTGIGLFNPAVTTAAITAVSPSRASLAGAVIYMFKIAGGAIGLGMNATIVALSPDISSGIDRAFTVNAYLALAGLVACLFFVGASQKKEVSG</sequence>
<reference evidence="8" key="1">
    <citation type="submission" date="2022-02" db="EMBL/GenBank/DDBJ databases">
        <title>Coral-associated bacteria.</title>
        <authorList>
            <person name="Tang K."/>
            <person name="Wang X."/>
        </authorList>
    </citation>
    <scope>NUCLEOTIDE SEQUENCE</scope>
    <source>
        <strain evidence="8">SCSIO 43006</strain>
    </source>
</reference>
<protein>
    <submittedName>
        <fullName evidence="8">MFS transporter</fullName>
    </submittedName>
</protein>
<evidence type="ECO:0000256" key="2">
    <source>
        <dbReference type="ARBA" id="ARBA00022448"/>
    </source>
</evidence>
<comment type="subcellular location">
    <subcellularLocation>
        <location evidence="1">Membrane</location>
        <topology evidence="1">Multi-pass membrane protein</topology>
    </subcellularLocation>
</comment>
<dbReference type="EMBL" id="CP092418">
    <property type="protein sequence ID" value="USD20065.1"/>
    <property type="molecule type" value="Genomic_DNA"/>
</dbReference>
<keyword evidence="9" id="KW-1185">Reference proteome</keyword>
<evidence type="ECO:0000256" key="5">
    <source>
        <dbReference type="ARBA" id="ARBA00023136"/>
    </source>
</evidence>
<feature type="transmembrane region" description="Helical" evidence="6">
    <location>
        <begin position="53"/>
        <end position="73"/>
    </location>
</feature>
<feature type="transmembrane region" description="Helical" evidence="6">
    <location>
        <begin position="270"/>
        <end position="291"/>
    </location>
</feature>
<dbReference type="RefSeq" id="WP_252082152.1">
    <property type="nucleotide sequence ID" value="NZ_CP092418.1"/>
</dbReference>
<feature type="domain" description="Major facilitator superfamily (MFS) profile" evidence="7">
    <location>
        <begin position="15"/>
        <end position="456"/>
    </location>
</feature>
<feature type="transmembrane region" description="Helical" evidence="6">
    <location>
        <begin position="167"/>
        <end position="189"/>
    </location>
</feature>
<keyword evidence="3 6" id="KW-0812">Transmembrane</keyword>
<evidence type="ECO:0000256" key="6">
    <source>
        <dbReference type="SAM" id="Phobius"/>
    </source>
</evidence>
<dbReference type="Gene3D" id="1.20.1250.20">
    <property type="entry name" value="MFS general substrate transporter like domains"/>
    <property type="match status" value="1"/>
</dbReference>
<evidence type="ECO:0000313" key="8">
    <source>
        <dbReference type="EMBL" id="USD20065.1"/>
    </source>
</evidence>
<proteinExistence type="predicted"/>